<evidence type="ECO:0000313" key="2">
    <source>
        <dbReference type="Proteomes" id="UP000492821"/>
    </source>
</evidence>
<accession>A0A7E4WBN1</accession>
<sequence>MSAPPSTAPVDPVAIWLHSQVVNENNHSDSTLQKFVKKTSIGERYDGTRSAAWTMLSELGTTNRNLFLNKLIRNWPYANERRAMIYPLHVGVLSTVFSASVVACKISSDMFFFNPKMSYFEAVRKCPKTPLVFAVYTSGITFFAFYSVLIMKPFMAEDDPCPSCALSRFCAVMVASGCIFPAATTPALAHYINVHRNPKYPAATNFLESLTLFVTASRPSWSILPKLAILQIAVASACTYSMLWARERIFSTIDAEPESLHDAILKAQAEPSTMDKINKIIGKIPIIGRLVPQDNTE</sequence>
<feature type="transmembrane region" description="Helical" evidence="1">
    <location>
        <begin position="133"/>
        <end position="154"/>
    </location>
</feature>
<proteinExistence type="predicted"/>
<dbReference type="Pfam" id="PF23408">
    <property type="entry name" value="TMEM126_like"/>
    <property type="match status" value="1"/>
</dbReference>
<evidence type="ECO:0000313" key="3">
    <source>
        <dbReference type="WBParaSite" id="Pan_g935.t1"/>
    </source>
</evidence>
<feature type="transmembrane region" description="Helical" evidence="1">
    <location>
        <begin position="166"/>
        <end position="192"/>
    </location>
</feature>
<dbReference type="Proteomes" id="UP000492821">
    <property type="component" value="Unassembled WGS sequence"/>
</dbReference>
<keyword evidence="2" id="KW-1185">Reference proteome</keyword>
<organism evidence="2 3">
    <name type="scientific">Panagrellus redivivus</name>
    <name type="common">Microworm</name>
    <dbReference type="NCBI Taxonomy" id="6233"/>
    <lineage>
        <taxon>Eukaryota</taxon>
        <taxon>Metazoa</taxon>
        <taxon>Ecdysozoa</taxon>
        <taxon>Nematoda</taxon>
        <taxon>Chromadorea</taxon>
        <taxon>Rhabditida</taxon>
        <taxon>Tylenchina</taxon>
        <taxon>Panagrolaimomorpha</taxon>
        <taxon>Panagrolaimoidea</taxon>
        <taxon>Panagrolaimidae</taxon>
        <taxon>Panagrellus</taxon>
    </lineage>
</organism>
<feature type="transmembrane region" description="Helical" evidence="1">
    <location>
        <begin position="90"/>
        <end position="113"/>
    </location>
</feature>
<reference evidence="3" key="2">
    <citation type="submission" date="2020-10" db="UniProtKB">
        <authorList>
            <consortium name="WormBaseParasite"/>
        </authorList>
    </citation>
    <scope>IDENTIFICATION</scope>
</reference>
<keyword evidence="1" id="KW-0472">Membrane</keyword>
<dbReference type="AlphaFoldDB" id="A0A7E4WBN1"/>
<evidence type="ECO:0000256" key="1">
    <source>
        <dbReference type="SAM" id="Phobius"/>
    </source>
</evidence>
<protein>
    <submittedName>
        <fullName evidence="3">Transmembrane protein</fullName>
    </submittedName>
</protein>
<name>A0A7E4WBN1_PANRE</name>
<keyword evidence="1" id="KW-0812">Transmembrane</keyword>
<reference evidence="2" key="1">
    <citation type="journal article" date="2013" name="Genetics">
        <title>The draft genome and transcriptome of Panagrellus redivivus are shaped by the harsh demands of a free-living lifestyle.</title>
        <authorList>
            <person name="Srinivasan J."/>
            <person name="Dillman A.R."/>
            <person name="Macchietto M.G."/>
            <person name="Heikkinen L."/>
            <person name="Lakso M."/>
            <person name="Fracchia K.M."/>
            <person name="Antoshechkin I."/>
            <person name="Mortazavi A."/>
            <person name="Wong G."/>
            <person name="Sternberg P.W."/>
        </authorList>
    </citation>
    <scope>NUCLEOTIDE SEQUENCE [LARGE SCALE GENOMIC DNA]</scope>
    <source>
        <strain evidence="2">MT8872</strain>
    </source>
</reference>
<dbReference type="WBParaSite" id="Pan_g935.t1">
    <property type="protein sequence ID" value="Pan_g935.t1"/>
    <property type="gene ID" value="Pan_g935"/>
</dbReference>
<keyword evidence="1" id="KW-1133">Transmembrane helix</keyword>
<dbReference type="InterPro" id="IPR057591">
    <property type="entry name" value="TMEM126-like"/>
</dbReference>